<evidence type="ECO:0000256" key="4">
    <source>
        <dbReference type="ARBA" id="ARBA00022692"/>
    </source>
</evidence>
<dbReference type="Pfam" id="PF01618">
    <property type="entry name" value="MotA_ExbB"/>
    <property type="match status" value="1"/>
</dbReference>
<evidence type="ECO:0000256" key="5">
    <source>
        <dbReference type="ARBA" id="ARBA00022927"/>
    </source>
</evidence>
<evidence type="ECO:0000256" key="7">
    <source>
        <dbReference type="ARBA" id="ARBA00023136"/>
    </source>
</evidence>
<comment type="subcellular location">
    <subcellularLocation>
        <location evidence="1">Cell membrane</location>
        <topology evidence="1">Multi-pass membrane protein</topology>
    </subcellularLocation>
    <subcellularLocation>
        <location evidence="8">Membrane</location>
        <topology evidence="8">Multi-pass membrane protein</topology>
    </subcellularLocation>
</comment>
<keyword evidence="3" id="KW-1003">Cell membrane</keyword>
<keyword evidence="11" id="KW-0966">Cell projection</keyword>
<evidence type="ECO:0000256" key="8">
    <source>
        <dbReference type="RuleBase" id="RU004057"/>
    </source>
</evidence>
<evidence type="ECO:0000313" key="11">
    <source>
        <dbReference type="EMBL" id="OAM91417.1"/>
    </source>
</evidence>
<feature type="transmembrane region" description="Helical" evidence="9">
    <location>
        <begin position="119"/>
        <end position="142"/>
    </location>
</feature>
<gene>
    <name evidence="11" type="ORF">AW736_03400</name>
</gene>
<comment type="caution">
    <text evidence="11">The sequence shown here is derived from an EMBL/GenBank/DDBJ whole genome shotgun (WGS) entry which is preliminary data.</text>
</comment>
<sequence length="229" mass="24188">MTTNITFAFLMGQNPLELFKHGGPIMWPIIIVSFLALSVVAERILFLLREKASRDPKIAGKIYERVEKHDIEGAIRIGQKSNDYIARILVSALTHREFSLDDAFNQAASNELERYQRGLAILDTCITAAPLLGLLGTVTGMMNTFGALGGGDIAASAGTITGGVGEALIATASGLVIAIVVLFPFNLLNTRIEQVRRDIANAANALNLVGQKAGGILDVTPASGTGGGI</sequence>
<keyword evidence="4 9" id="KW-0812">Transmembrane</keyword>
<dbReference type="RefSeq" id="WP_068768856.1">
    <property type="nucleotide sequence ID" value="NZ_CP109796.1"/>
</dbReference>
<evidence type="ECO:0000256" key="9">
    <source>
        <dbReference type="SAM" id="Phobius"/>
    </source>
</evidence>
<name>A0A178IQ08_9BACT</name>
<evidence type="ECO:0000259" key="10">
    <source>
        <dbReference type="Pfam" id="PF01618"/>
    </source>
</evidence>
<keyword evidence="2 8" id="KW-0813">Transport</keyword>
<dbReference type="EMBL" id="LRRQ01000028">
    <property type="protein sequence ID" value="OAM91417.1"/>
    <property type="molecule type" value="Genomic_DNA"/>
</dbReference>
<evidence type="ECO:0000256" key="1">
    <source>
        <dbReference type="ARBA" id="ARBA00004651"/>
    </source>
</evidence>
<evidence type="ECO:0000256" key="3">
    <source>
        <dbReference type="ARBA" id="ARBA00022475"/>
    </source>
</evidence>
<dbReference type="PANTHER" id="PTHR30625">
    <property type="entry name" value="PROTEIN TOLQ"/>
    <property type="match status" value="1"/>
</dbReference>
<keyword evidence="11" id="KW-0282">Flagellum</keyword>
<proteinExistence type="inferred from homology"/>
<keyword evidence="6 9" id="KW-1133">Transmembrane helix</keyword>
<dbReference type="InterPro" id="IPR050790">
    <property type="entry name" value="ExbB/TolQ_transport"/>
</dbReference>
<accession>A0A178IQ08</accession>
<dbReference type="GO" id="GO:0005886">
    <property type="term" value="C:plasma membrane"/>
    <property type="evidence" value="ECO:0007669"/>
    <property type="project" value="UniProtKB-SubCell"/>
</dbReference>
<keyword evidence="7 9" id="KW-0472">Membrane</keyword>
<feature type="transmembrane region" description="Helical" evidence="9">
    <location>
        <begin position="25"/>
        <end position="48"/>
    </location>
</feature>
<reference evidence="11 12" key="1">
    <citation type="submission" date="2016-01" db="EMBL/GenBank/DDBJ databases">
        <title>High potential of lignocellulose degradation of a new Verrucomicrobia species.</title>
        <authorList>
            <person name="Wang Y."/>
            <person name="Shi Y."/>
            <person name="Qiu Z."/>
            <person name="Liu S."/>
            <person name="Yang H."/>
        </authorList>
    </citation>
    <scope>NUCLEOTIDE SEQUENCE [LARGE SCALE GENOMIC DNA]</scope>
    <source>
        <strain evidence="11 12">TSB47</strain>
    </source>
</reference>
<keyword evidence="5 8" id="KW-0653">Protein transport</keyword>
<protein>
    <submittedName>
        <fullName evidence="11">Flagellar motor protein MotA</fullName>
    </submittedName>
</protein>
<evidence type="ECO:0000256" key="6">
    <source>
        <dbReference type="ARBA" id="ARBA00022989"/>
    </source>
</evidence>
<dbReference type="STRING" id="1184151.AW736_03400"/>
<dbReference type="Proteomes" id="UP000078486">
    <property type="component" value="Unassembled WGS sequence"/>
</dbReference>
<evidence type="ECO:0000256" key="2">
    <source>
        <dbReference type="ARBA" id="ARBA00022448"/>
    </source>
</evidence>
<comment type="similarity">
    <text evidence="8">Belongs to the exbB/tolQ family.</text>
</comment>
<keyword evidence="11" id="KW-0969">Cilium</keyword>
<evidence type="ECO:0000313" key="12">
    <source>
        <dbReference type="Proteomes" id="UP000078486"/>
    </source>
</evidence>
<dbReference type="AlphaFoldDB" id="A0A178IQ08"/>
<feature type="transmembrane region" description="Helical" evidence="9">
    <location>
        <begin position="167"/>
        <end position="188"/>
    </location>
</feature>
<dbReference type="InterPro" id="IPR002898">
    <property type="entry name" value="MotA_ExbB_proton_chnl"/>
</dbReference>
<dbReference type="OrthoDB" id="4045at2"/>
<dbReference type="GO" id="GO:0017038">
    <property type="term" value="P:protein import"/>
    <property type="evidence" value="ECO:0007669"/>
    <property type="project" value="TreeGrafter"/>
</dbReference>
<dbReference type="PANTHER" id="PTHR30625:SF15">
    <property type="entry name" value="BIOPOLYMER TRANSPORT PROTEIN EXBB"/>
    <property type="match status" value="1"/>
</dbReference>
<organism evidence="11 12">
    <name type="scientific">Termitidicoccus mucosus</name>
    <dbReference type="NCBI Taxonomy" id="1184151"/>
    <lineage>
        <taxon>Bacteria</taxon>
        <taxon>Pseudomonadati</taxon>
        <taxon>Verrucomicrobiota</taxon>
        <taxon>Opitutia</taxon>
        <taxon>Opitutales</taxon>
        <taxon>Opitutaceae</taxon>
        <taxon>Termitidicoccus</taxon>
    </lineage>
</organism>
<keyword evidence="12" id="KW-1185">Reference proteome</keyword>
<feature type="domain" description="MotA/TolQ/ExbB proton channel" evidence="10">
    <location>
        <begin position="84"/>
        <end position="198"/>
    </location>
</feature>